<comment type="catalytic activity">
    <reaction evidence="3">
        <text>ATP + H2O = ADP + phosphate + H(+)</text>
        <dbReference type="Rhea" id="RHEA:13065"/>
        <dbReference type="ChEBI" id="CHEBI:15377"/>
        <dbReference type="ChEBI" id="CHEBI:15378"/>
        <dbReference type="ChEBI" id="CHEBI:30616"/>
        <dbReference type="ChEBI" id="CHEBI:43474"/>
        <dbReference type="ChEBI" id="CHEBI:456216"/>
        <dbReference type="EC" id="5.6.2.3"/>
    </reaction>
</comment>
<accession>A0A7K4DQT0</accession>
<comment type="catalytic activity">
    <reaction evidence="2">
        <text>Couples ATP hydrolysis with the unwinding of duplex DNA by translocating in the 3'-5' direction.</text>
        <dbReference type="EC" id="5.6.2.4"/>
    </reaction>
</comment>
<evidence type="ECO:0000256" key="2">
    <source>
        <dbReference type="ARBA" id="ARBA00034617"/>
    </source>
</evidence>
<evidence type="ECO:0000256" key="5">
    <source>
        <dbReference type="SAM" id="Coils"/>
    </source>
</evidence>
<dbReference type="Gene3D" id="3.40.50.300">
    <property type="entry name" value="P-loop containing nucleotide triphosphate hydrolases"/>
    <property type="match status" value="1"/>
</dbReference>
<dbReference type="Pfam" id="PF01935">
    <property type="entry name" value="DUF87"/>
    <property type="match status" value="1"/>
</dbReference>
<dbReference type="RefSeq" id="WP_169032896.1">
    <property type="nucleotide sequence ID" value="NZ_JABBYL010000035.1"/>
</dbReference>
<evidence type="ECO:0000313" key="8">
    <source>
        <dbReference type="Proteomes" id="UP000591058"/>
    </source>
</evidence>
<proteinExistence type="inferred from homology"/>
<feature type="coiled-coil region" evidence="5">
    <location>
        <begin position="276"/>
        <end position="317"/>
    </location>
</feature>
<dbReference type="InterPro" id="IPR008571">
    <property type="entry name" value="HerA-like"/>
</dbReference>
<reference evidence="7 8" key="1">
    <citation type="submission" date="2020-04" db="EMBL/GenBank/DDBJ databases">
        <title>Draft genome of Methanobacterium subterraneum isolated from animal feces.</title>
        <authorList>
            <person name="Ouboter H.T."/>
            <person name="Berger S."/>
            <person name="Gungor E."/>
            <person name="Jetten M.S.M."/>
            <person name="Welte C.U."/>
        </authorList>
    </citation>
    <scope>NUCLEOTIDE SEQUENCE [LARGE SCALE GENOMIC DNA]</scope>
    <source>
        <strain evidence="7">HO_2020</strain>
    </source>
</reference>
<organism evidence="7 8">
    <name type="scientific">Methanobacterium subterraneum</name>
    <dbReference type="NCBI Taxonomy" id="59277"/>
    <lineage>
        <taxon>Archaea</taxon>
        <taxon>Methanobacteriati</taxon>
        <taxon>Methanobacteriota</taxon>
        <taxon>Methanomada group</taxon>
        <taxon>Methanobacteria</taxon>
        <taxon>Methanobacteriales</taxon>
        <taxon>Methanobacteriaceae</taxon>
        <taxon>Methanobacterium</taxon>
    </lineage>
</organism>
<dbReference type="InterPro" id="IPR002789">
    <property type="entry name" value="HerA_central"/>
</dbReference>
<comment type="caution">
    <text evidence="7">The sequence shown here is derived from an EMBL/GenBank/DDBJ whole genome shotgun (WGS) entry which is preliminary data.</text>
</comment>
<name>A0A7K4DQT0_9EURY</name>
<dbReference type="Proteomes" id="UP000591058">
    <property type="component" value="Unassembled WGS sequence"/>
</dbReference>
<evidence type="ECO:0000256" key="4">
    <source>
        <dbReference type="ARBA" id="ARBA00048988"/>
    </source>
</evidence>
<dbReference type="AlphaFoldDB" id="A0A7K4DQT0"/>
<dbReference type="PANTHER" id="PTHR42957">
    <property type="entry name" value="HELICASE MJ1565-RELATED"/>
    <property type="match status" value="1"/>
</dbReference>
<dbReference type="EMBL" id="JABBYL010000035">
    <property type="protein sequence ID" value="NMO10145.1"/>
    <property type="molecule type" value="Genomic_DNA"/>
</dbReference>
<gene>
    <name evidence="7" type="ORF">HG719_10010</name>
</gene>
<evidence type="ECO:0000256" key="1">
    <source>
        <dbReference type="ARBA" id="ARBA00007816"/>
    </source>
</evidence>
<comment type="similarity">
    <text evidence="1">Belongs to the HerA family.</text>
</comment>
<keyword evidence="5" id="KW-0175">Coiled coil</keyword>
<sequence length="488" mass="56761">MPKILNISPETKLDLEKVIGKCISILGIRGSGKTNTSAVILEEMLKYKYPMTIVDIDGEYWGLKEKYELLVVGKSKNVDIEVNVEHARQIAEVSISKNIPVILDMSGFLYEDTYEFLLNYMEEIWDLAGKLRKPYEIILEEAHEFIPQGTKNELKEILTRIALRGRKRGLGIIILSQRSAKVEKDVLTQAEILFLHKVVHPSDMKVYKDILPLSPKEVSILISKLNVGYCIFFFGNKYDIIHVRERTTFHAGFTPSLKSVKTPKLKLVSDGILKSLKDLTKTKIKEISEMDRLQSKIHKLEAKIIEKENYIQKLERDIETLGRISVEVKQTGMAEISNALIKEFITNKVDQNVQLDEIKINEDFSIESIGYDFLSEDVKEHVNKVLKRVINLPKPKKEMLKFLVNRHPLFYSYAEMAEWIDYSESTLYNNQPNELLKMNLLKREKKNNKVYFRSNINKFVEKEFKVYFHESQYGDLDIIKDYIKKQLQ</sequence>
<dbReference type="GO" id="GO:0043138">
    <property type="term" value="F:3'-5' DNA helicase activity"/>
    <property type="evidence" value="ECO:0007669"/>
    <property type="project" value="UniProtKB-EC"/>
</dbReference>
<evidence type="ECO:0000259" key="6">
    <source>
        <dbReference type="Pfam" id="PF01935"/>
    </source>
</evidence>
<dbReference type="GO" id="GO:0043139">
    <property type="term" value="F:5'-3' DNA helicase activity"/>
    <property type="evidence" value="ECO:0007669"/>
    <property type="project" value="UniProtKB-EC"/>
</dbReference>
<dbReference type="SUPFAM" id="SSF52540">
    <property type="entry name" value="P-loop containing nucleoside triphosphate hydrolases"/>
    <property type="match status" value="1"/>
</dbReference>
<dbReference type="InterPro" id="IPR027417">
    <property type="entry name" value="P-loop_NTPase"/>
</dbReference>
<evidence type="ECO:0000313" key="7">
    <source>
        <dbReference type="EMBL" id="NMO10145.1"/>
    </source>
</evidence>
<protein>
    <submittedName>
        <fullName evidence="7">DUF87 domain-containing protein</fullName>
    </submittedName>
</protein>
<comment type="catalytic activity">
    <reaction evidence="4">
        <text>ATP + H2O = ADP + phosphate + H(+)</text>
        <dbReference type="Rhea" id="RHEA:13065"/>
        <dbReference type="ChEBI" id="CHEBI:15377"/>
        <dbReference type="ChEBI" id="CHEBI:15378"/>
        <dbReference type="ChEBI" id="CHEBI:30616"/>
        <dbReference type="ChEBI" id="CHEBI:43474"/>
        <dbReference type="ChEBI" id="CHEBI:456216"/>
        <dbReference type="EC" id="5.6.2.4"/>
    </reaction>
</comment>
<evidence type="ECO:0000256" key="3">
    <source>
        <dbReference type="ARBA" id="ARBA00048954"/>
    </source>
</evidence>
<feature type="domain" description="Helicase HerA central" evidence="6">
    <location>
        <begin position="11"/>
        <end position="96"/>
    </location>
</feature>
<dbReference type="PANTHER" id="PTHR42957:SF1">
    <property type="entry name" value="HELICASE MJ1565-RELATED"/>
    <property type="match status" value="1"/>
</dbReference>